<sequence>MTTPEHIFMMNDARDILHRVQNSYQKLIRAEDIPRSLLNDVRNFLNNIESALDYIAFEVFNKYCLMTITDPAKIESAKRAVNFPLHKETEFTRKIDKVFPDLRTNNPDIIDVFEKCQPYNHPGEYWLPLFNKLVNNNKHRELEKQRISSTSTIHNMIDANGNTFTNVTFQGFSADMKIDGNEVNLRTFNNHPHIRFLDATVRVDFIFKSLNTPVLPALTSIYIGANSVVNEINMLLNK</sequence>
<keyword evidence="2" id="KW-1185">Reference proteome</keyword>
<evidence type="ECO:0008006" key="3">
    <source>
        <dbReference type="Google" id="ProtNLM"/>
    </source>
</evidence>
<name>A0ABX7L522_9BACL</name>
<dbReference type="Proteomes" id="UP000663452">
    <property type="component" value="Chromosome"/>
</dbReference>
<gene>
    <name evidence="1" type="ORF">JRJ22_15140</name>
</gene>
<reference evidence="1 2" key="1">
    <citation type="submission" date="2021-02" db="EMBL/GenBank/DDBJ databases">
        <title>Paenibacillus tianjinensis sp. nov.</title>
        <authorList>
            <person name="Liu H."/>
        </authorList>
    </citation>
    <scope>NUCLEOTIDE SEQUENCE [LARGE SCALE GENOMIC DNA]</scope>
    <source>
        <strain evidence="1 2">TB2019</strain>
    </source>
</reference>
<evidence type="ECO:0000313" key="2">
    <source>
        <dbReference type="Proteomes" id="UP000663452"/>
    </source>
</evidence>
<dbReference type="EMBL" id="CP070969">
    <property type="protein sequence ID" value="QSF42651.1"/>
    <property type="molecule type" value="Genomic_DNA"/>
</dbReference>
<dbReference type="RefSeq" id="WP_206100340.1">
    <property type="nucleotide sequence ID" value="NZ_CP070969.1"/>
</dbReference>
<organism evidence="1 2">
    <name type="scientific">Paenibacillus tianjinensis</name>
    <dbReference type="NCBI Taxonomy" id="2810347"/>
    <lineage>
        <taxon>Bacteria</taxon>
        <taxon>Bacillati</taxon>
        <taxon>Bacillota</taxon>
        <taxon>Bacilli</taxon>
        <taxon>Bacillales</taxon>
        <taxon>Paenibacillaceae</taxon>
        <taxon>Paenibacillus</taxon>
    </lineage>
</organism>
<protein>
    <recommendedName>
        <fullName evidence="3">RiboL-PSP-HEPN domain-containing protein</fullName>
    </recommendedName>
</protein>
<accession>A0ABX7L522</accession>
<evidence type="ECO:0000313" key="1">
    <source>
        <dbReference type="EMBL" id="QSF42651.1"/>
    </source>
</evidence>
<proteinExistence type="predicted"/>